<keyword evidence="6" id="KW-0812">Transmembrane</keyword>
<accession>A0A226E0E0</accession>
<keyword evidence="8" id="KW-1185">Reference proteome</keyword>
<sequence length="754" mass="83508">MIIRHEQIVSKKNKRRIKPQKLTISSRRRRRNDNCHLAVVVVVVCYYFTLKSVAVLMEAITCFCASASADMAQVTYLSQLMRFDEEDEALLTNVAQRRRSLCRQIVDTSLVDVSRQRPRQQQPCLSKTGDNDSASSFAPWPYDIIATMRRRTWRKPNFESPSARLGLRSPFPFPSFLCPAVPWWGRKVGTDDFDSLSVTDSGVFSDNDACSSGRASPISSCKDGGTSSTASAKAVSAGTHVAADRDRFAILSYEQVTRVDSILNEMVALEGRGNFPALELKLKDLLTAVKDRLVQEGIKIRDIRLNGGAASYALKDRLDYCCVCGMVYQPSGSGDCGMVCSCPEQTKNFSGSILPWSHVAADIDLIFGMELLTAKHFDRVKTAVLQALLDLLPENVSRKRMSPCALKEAYVSKMVKVCEGDRWSLIALGNGSVNQVNSSSKGRSCSVELKFVDTMRRQYEFSVDSFQIVLDSLMLFYKCSAVPMCSRFYPTVVGESVFGDFYGALYHLQNGLIATNSPEEIRGGGLLKYCNLLVRGNRPADIHSIPPLQRYMCSRFFIDFPEVEQQESKLRTYLANHMSGVSAKLRYAFLITLYHVVDSSTVCLMGHERRLTLQLIQRLACELFNTDGRQGIYGSQPSHLYPCYPTTTYYMPQQNSSGSTSAIAVESVTSSNGTTYYSPPAAAASTSSPAILTTTQNYSHQRHPTNNKLCPNTKSTANNNKTQPQRHSQSTTSSQNIAKPSSTSSSVPLLTATS</sequence>
<dbReference type="GO" id="GO:0048255">
    <property type="term" value="P:mRNA stabilization"/>
    <property type="evidence" value="ECO:0007669"/>
    <property type="project" value="TreeGrafter"/>
</dbReference>
<comment type="catalytic activity">
    <reaction evidence="4">
        <text>RNA(n) + ATP = RNA(n)-3'-adenine ribonucleotide + diphosphate</text>
        <dbReference type="Rhea" id="RHEA:11332"/>
        <dbReference type="Rhea" id="RHEA-COMP:14527"/>
        <dbReference type="Rhea" id="RHEA-COMP:17347"/>
        <dbReference type="ChEBI" id="CHEBI:30616"/>
        <dbReference type="ChEBI" id="CHEBI:33019"/>
        <dbReference type="ChEBI" id="CHEBI:140395"/>
        <dbReference type="ChEBI" id="CHEBI:173115"/>
        <dbReference type="EC" id="2.7.7.19"/>
    </reaction>
    <physiologicalReaction direction="left-to-right" evidence="4">
        <dbReference type="Rhea" id="RHEA:11333"/>
    </physiologicalReaction>
</comment>
<feature type="region of interest" description="Disordered" evidence="5">
    <location>
        <begin position="696"/>
        <end position="754"/>
    </location>
</feature>
<dbReference type="SMART" id="SM01153">
    <property type="entry name" value="DUF1693"/>
    <property type="match status" value="1"/>
</dbReference>
<dbReference type="PANTHER" id="PTHR12974">
    <property type="entry name" value="PRION-LIKE- Q/N-RICH -DOMAIN-BEARING PROTEIN PROTEIN 44"/>
    <property type="match status" value="1"/>
</dbReference>
<feature type="compositionally biased region" description="Polar residues" evidence="5">
    <location>
        <begin position="706"/>
        <end position="739"/>
    </location>
</feature>
<evidence type="ECO:0000256" key="1">
    <source>
        <dbReference type="ARBA" id="ARBA00007631"/>
    </source>
</evidence>
<evidence type="ECO:0000256" key="2">
    <source>
        <dbReference type="ARBA" id="ARBA00012388"/>
    </source>
</evidence>
<dbReference type="STRING" id="158441.A0A226E0E0"/>
<gene>
    <name evidence="7" type="ORF">Fcan01_15182</name>
</gene>
<proteinExistence type="inferred from homology"/>
<reference evidence="7 8" key="1">
    <citation type="submission" date="2015-12" db="EMBL/GenBank/DDBJ databases">
        <title>The genome of Folsomia candida.</title>
        <authorList>
            <person name="Faddeeva A."/>
            <person name="Derks M.F."/>
            <person name="Anvar Y."/>
            <person name="Smit S."/>
            <person name="Van Straalen N."/>
            <person name="Roelofs D."/>
        </authorList>
    </citation>
    <scope>NUCLEOTIDE SEQUENCE [LARGE SCALE GENOMIC DNA]</scope>
    <source>
        <strain evidence="7 8">VU population</strain>
        <tissue evidence="7">Whole body</tissue>
    </source>
</reference>
<evidence type="ECO:0000313" key="7">
    <source>
        <dbReference type="EMBL" id="OXA50437.1"/>
    </source>
</evidence>
<keyword evidence="6" id="KW-0472">Membrane</keyword>
<keyword evidence="6" id="KW-1133">Transmembrane helix</keyword>
<dbReference type="PANTHER" id="PTHR12974:SF36">
    <property type="entry name" value="POLYNUCLEOTIDE ADENYLYLTRANSFERASE"/>
    <property type="match status" value="1"/>
</dbReference>
<evidence type="ECO:0000256" key="3">
    <source>
        <dbReference type="ARBA" id="ARBA00022679"/>
    </source>
</evidence>
<organism evidence="7 8">
    <name type="scientific">Folsomia candida</name>
    <name type="common">Springtail</name>
    <dbReference type="NCBI Taxonomy" id="158441"/>
    <lineage>
        <taxon>Eukaryota</taxon>
        <taxon>Metazoa</taxon>
        <taxon>Ecdysozoa</taxon>
        <taxon>Arthropoda</taxon>
        <taxon>Hexapoda</taxon>
        <taxon>Collembola</taxon>
        <taxon>Entomobryomorpha</taxon>
        <taxon>Isotomoidea</taxon>
        <taxon>Isotomidae</taxon>
        <taxon>Proisotominae</taxon>
        <taxon>Folsomia</taxon>
    </lineage>
</organism>
<evidence type="ECO:0000256" key="5">
    <source>
        <dbReference type="SAM" id="MobiDB-lite"/>
    </source>
</evidence>
<comment type="similarity">
    <text evidence="1">Belongs to the TENT family.</text>
</comment>
<keyword evidence="3" id="KW-0808">Transferase</keyword>
<dbReference type="Proteomes" id="UP000198287">
    <property type="component" value="Unassembled WGS sequence"/>
</dbReference>
<feature type="compositionally biased region" description="Low complexity" evidence="5">
    <location>
        <begin position="740"/>
        <end position="754"/>
    </location>
</feature>
<dbReference type="EC" id="2.7.7.19" evidence="2"/>
<dbReference type="EMBL" id="LNIX01000009">
    <property type="protein sequence ID" value="OXA50437.1"/>
    <property type="molecule type" value="Genomic_DNA"/>
</dbReference>
<name>A0A226E0E0_FOLCA</name>
<dbReference type="GO" id="GO:0003723">
    <property type="term" value="F:RNA binding"/>
    <property type="evidence" value="ECO:0007669"/>
    <property type="project" value="TreeGrafter"/>
</dbReference>
<protein>
    <recommendedName>
        <fullName evidence="2">polynucleotide adenylyltransferase</fullName>
        <ecNumber evidence="2">2.7.7.19</ecNumber>
    </recommendedName>
</protein>
<feature type="transmembrane region" description="Helical" evidence="6">
    <location>
        <begin position="37"/>
        <end position="57"/>
    </location>
</feature>
<dbReference type="GO" id="GO:1990817">
    <property type="term" value="F:poly(A) RNA polymerase activity"/>
    <property type="evidence" value="ECO:0007669"/>
    <property type="project" value="UniProtKB-EC"/>
</dbReference>
<evidence type="ECO:0000313" key="8">
    <source>
        <dbReference type="Proteomes" id="UP000198287"/>
    </source>
</evidence>
<comment type="caution">
    <text evidence="7">The sequence shown here is derived from an EMBL/GenBank/DDBJ whole genome shotgun (WGS) entry which is preliminary data.</text>
</comment>
<evidence type="ECO:0000256" key="6">
    <source>
        <dbReference type="SAM" id="Phobius"/>
    </source>
</evidence>
<dbReference type="Pfam" id="PF07984">
    <property type="entry name" value="NTP_transf_7"/>
    <property type="match status" value="1"/>
</dbReference>
<dbReference type="InterPro" id="IPR012937">
    <property type="entry name" value="TET5"/>
</dbReference>
<dbReference type="AlphaFoldDB" id="A0A226E0E0"/>
<evidence type="ECO:0000256" key="4">
    <source>
        <dbReference type="ARBA" id="ARBA00047933"/>
    </source>
</evidence>